<dbReference type="PROSITE" id="PS51257">
    <property type="entry name" value="PROKAR_LIPOPROTEIN"/>
    <property type="match status" value="1"/>
</dbReference>
<sequence>MPRFVQILMLQPPDVDLQAELRIVCSCATVYACRRFVHCFSLYYSACICYLESRLETGLASFGLVSRFSYLKHRKHLFSALELYEANTHQVIDIHQGVQTAPPPALGCAVSIRRMTSATYSKFTIVIRATTTAYDGLALLLTLFKTLQVKKRALQFRVKSGLTEVLVRDAQIVVASRVSGNNSLSYYVSPRRLTSVLISRFLLDLRQAAQQYDEPFLSTNLTSNLPGLGSLSNSDNASGFEGTLFKHTCVLEFGHYGDGQDTELLGSSFGGKHTGAEGRTWDSNFEAGSS</sequence>
<gene>
    <name evidence="1" type="ORF">PHACADRAFT_27643</name>
</gene>
<keyword evidence="2" id="KW-1185">Reference proteome</keyword>
<dbReference type="HOGENOM" id="CLU_960118_0_0_1"/>
<dbReference type="STRING" id="650164.K5WCZ6"/>
<evidence type="ECO:0000313" key="2">
    <source>
        <dbReference type="Proteomes" id="UP000008370"/>
    </source>
</evidence>
<accession>K5WCZ6</accession>
<reference evidence="1 2" key="1">
    <citation type="journal article" date="2012" name="BMC Genomics">
        <title>Comparative genomics of the white-rot fungi, Phanerochaete carnosa and P. chrysosporium, to elucidate the genetic basis of the distinct wood types they colonize.</title>
        <authorList>
            <person name="Suzuki H."/>
            <person name="MacDonald J."/>
            <person name="Syed K."/>
            <person name="Salamov A."/>
            <person name="Hori C."/>
            <person name="Aerts A."/>
            <person name="Henrissat B."/>
            <person name="Wiebenga A."/>
            <person name="vanKuyk P.A."/>
            <person name="Barry K."/>
            <person name="Lindquist E."/>
            <person name="LaButti K."/>
            <person name="Lapidus A."/>
            <person name="Lucas S."/>
            <person name="Coutinho P."/>
            <person name="Gong Y."/>
            <person name="Samejima M."/>
            <person name="Mahadevan R."/>
            <person name="Abou-Zaid M."/>
            <person name="de Vries R.P."/>
            <person name="Igarashi K."/>
            <person name="Yadav J.S."/>
            <person name="Grigoriev I.V."/>
            <person name="Master E.R."/>
        </authorList>
    </citation>
    <scope>NUCLEOTIDE SEQUENCE [LARGE SCALE GENOMIC DNA]</scope>
    <source>
        <strain evidence="1 2">HHB-10118-sp</strain>
    </source>
</reference>
<dbReference type="RefSeq" id="XP_007394054.1">
    <property type="nucleotide sequence ID" value="XM_007393992.1"/>
</dbReference>
<dbReference type="Proteomes" id="UP000008370">
    <property type="component" value="Unassembled WGS sequence"/>
</dbReference>
<dbReference type="InParanoid" id="K5WCZ6"/>
<dbReference type="AlphaFoldDB" id="K5WCZ6"/>
<protein>
    <submittedName>
        <fullName evidence="1">Uncharacterized protein</fullName>
    </submittedName>
</protein>
<name>K5WCZ6_PHACS</name>
<dbReference type="GeneID" id="18919507"/>
<organism evidence="1 2">
    <name type="scientific">Phanerochaete carnosa (strain HHB-10118-sp)</name>
    <name type="common">White-rot fungus</name>
    <name type="synonym">Peniophora carnosa</name>
    <dbReference type="NCBI Taxonomy" id="650164"/>
    <lineage>
        <taxon>Eukaryota</taxon>
        <taxon>Fungi</taxon>
        <taxon>Dikarya</taxon>
        <taxon>Basidiomycota</taxon>
        <taxon>Agaricomycotina</taxon>
        <taxon>Agaricomycetes</taxon>
        <taxon>Polyporales</taxon>
        <taxon>Phanerochaetaceae</taxon>
        <taxon>Phanerochaete</taxon>
    </lineage>
</organism>
<proteinExistence type="predicted"/>
<dbReference type="KEGG" id="pco:PHACADRAFT_27643"/>
<dbReference type="EMBL" id="JH930471">
    <property type="protein sequence ID" value="EKM56869.1"/>
    <property type="molecule type" value="Genomic_DNA"/>
</dbReference>
<evidence type="ECO:0000313" key="1">
    <source>
        <dbReference type="EMBL" id="EKM56869.1"/>
    </source>
</evidence>